<gene>
    <name evidence="1" type="ORF">SMN809_LOCUS83359</name>
</gene>
<feature type="non-terminal residue" evidence="1">
    <location>
        <position position="1"/>
    </location>
</feature>
<comment type="caution">
    <text evidence="1">The sequence shown here is derived from an EMBL/GenBank/DDBJ whole genome shotgun (WGS) entry which is preliminary data.</text>
</comment>
<proteinExistence type="predicted"/>
<protein>
    <submittedName>
        <fullName evidence="1">Uncharacterized protein</fullName>
    </submittedName>
</protein>
<organism evidence="1 2">
    <name type="scientific">Rotaria magnacalcarata</name>
    <dbReference type="NCBI Taxonomy" id="392030"/>
    <lineage>
        <taxon>Eukaryota</taxon>
        <taxon>Metazoa</taxon>
        <taxon>Spiralia</taxon>
        <taxon>Gnathifera</taxon>
        <taxon>Rotifera</taxon>
        <taxon>Eurotatoria</taxon>
        <taxon>Bdelloidea</taxon>
        <taxon>Philodinida</taxon>
        <taxon>Philodinidae</taxon>
        <taxon>Rotaria</taxon>
    </lineage>
</organism>
<dbReference type="EMBL" id="CAJOBI010355181">
    <property type="protein sequence ID" value="CAF5223503.1"/>
    <property type="molecule type" value="Genomic_DNA"/>
</dbReference>
<evidence type="ECO:0000313" key="2">
    <source>
        <dbReference type="Proteomes" id="UP000676336"/>
    </source>
</evidence>
<sequence length="159" mass="18747">MGATLKPIRQIDNNANVYPLIWLDNTVNRSQQHINDQKLIRSTIDHLKTFENANKCELYIRSISNDEQVILIVNDRLARDIIPRIHALRQVSSIYIYCLDKSINEQCIKQYKKVKDIVTQPNQLIDRIRLERSRRTQNQVNEILSISTFQTNTYHEQSN</sequence>
<reference evidence="1" key="1">
    <citation type="submission" date="2021-02" db="EMBL/GenBank/DDBJ databases">
        <authorList>
            <person name="Nowell W R."/>
        </authorList>
    </citation>
    <scope>NUCLEOTIDE SEQUENCE</scope>
</reference>
<dbReference type="Proteomes" id="UP000676336">
    <property type="component" value="Unassembled WGS sequence"/>
</dbReference>
<evidence type="ECO:0000313" key="1">
    <source>
        <dbReference type="EMBL" id="CAF5223503.1"/>
    </source>
</evidence>
<accession>A0A8S3K386</accession>
<name>A0A8S3K386_9BILA</name>
<dbReference type="AlphaFoldDB" id="A0A8S3K386"/>